<dbReference type="Proteomes" id="UP000475037">
    <property type="component" value="Unassembled WGS sequence"/>
</dbReference>
<feature type="compositionally biased region" description="Low complexity" evidence="1">
    <location>
        <begin position="297"/>
        <end position="308"/>
    </location>
</feature>
<feature type="compositionally biased region" description="Basic and acidic residues" evidence="1">
    <location>
        <begin position="218"/>
        <end position="227"/>
    </location>
</feature>
<accession>A0A6G1B8A4</accession>
<evidence type="ECO:0000313" key="3">
    <source>
        <dbReference type="Proteomes" id="UP000475037"/>
    </source>
</evidence>
<organism evidence="2 3">
    <name type="scientific">Crocuta crocuta</name>
    <name type="common">Spotted hyena</name>
    <dbReference type="NCBI Taxonomy" id="9678"/>
    <lineage>
        <taxon>Eukaryota</taxon>
        <taxon>Metazoa</taxon>
        <taxon>Chordata</taxon>
        <taxon>Craniata</taxon>
        <taxon>Vertebrata</taxon>
        <taxon>Euteleostomi</taxon>
        <taxon>Mammalia</taxon>
        <taxon>Eutheria</taxon>
        <taxon>Laurasiatheria</taxon>
        <taxon>Carnivora</taxon>
        <taxon>Feliformia</taxon>
        <taxon>Hyaenidae</taxon>
        <taxon>Crocuta</taxon>
    </lineage>
</organism>
<gene>
    <name evidence="2" type="primary">Ndufv3</name>
    <name evidence="2" type="ORF">FOF47_R06583</name>
</gene>
<comment type="caution">
    <text evidence="2">The sequence shown here is derived from an EMBL/GenBank/DDBJ whole genome shotgun (WGS) entry which is preliminary data.</text>
</comment>
<dbReference type="AlphaFoldDB" id="A0A6G1B8A4"/>
<dbReference type="GO" id="GO:0045271">
    <property type="term" value="C:respiratory chain complex I"/>
    <property type="evidence" value="ECO:0007669"/>
    <property type="project" value="InterPro"/>
</dbReference>
<dbReference type="GO" id="GO:0005739">
    <property type="term" value="C:mitochondrion"/>
    <property type="evidence" value="ECO:0007669"/>
    <property type="project" value="InterPro"/>
</dbReference>
<feature type="non-terminal residue" evidence="2">
    <location>
        <position position="439"/>
    </location>
</feature>
<feature type="region of interest" description="Disordered" evidence="1">
    <location>
        <begin position="10"/>
        <end position="400"/>
    </location>
</feature>
<protein>
    <submittedName>
        <fullName evidence="2">NDUV3 dehydrogenase</fullName>
    </submittedName>
</protein>
<dbReference type="InterPro" id="IPR026193">
    <property type="entry name" value="NDUFV3"/>
</dbReference>
<evidence type="ECO:0000256" key="1">
    <source>
        <dbReference type="SAM" id="MobiDB-lite"/>
    </source>
</evidence>
<dbReference type="PANTHER" id="PTHR17117:SF3">
    <property type="entry name" value="NADH DEHYDROGENASE [UBIQUINONE] FLAVOPROTEIN 3, MITOCHONDRIAL"/>
    <property type="match status" value="1"/>
</dbReference>
<dbReference type="Pfam" id="PF15880">
    <property type="entry name" value="NDUFV3"/>
    <property type="match status" value="1"/>
</dbReference>
<reference evidence="2 3" key="1">
    <citation type="submission" date="2019-11" db="EMBL/GenBank/DDBJ databases">
        <authorList>
            <person name="Yang C."/>
            <person name="Li F."/>
        </authorList>
    </citation>
    <scope>NUCLEOTIDE SEQUENCE [LARGE SCALE GENOMIC DNA]</scope>
    <source>
        <strain evidence="2">KB4526</strain>
        <tissue evidence="2">Muscle</tissue>
    </source>
</reference>
<dbReference type="PANTHER" id="PTHR17117">
    <property type="entry name" value="NADH-UBIQUINONE OXIDOREDUCTASE"/>
    <property type="match status" value="1"/>
</dbReference>
<name>A0A6G1B8A4_CROCR</name>
<feature type="compositionally biased region" description="Basic and acidic residues" evidence="1">
    <location>
        <begin position="95"/>
        <end position="106"/>
    </location>
</feature>
<evidence type="ECO:0000313" key="2">
    <source>
        <dbReference type="EMBL" id="KAF0884249.1"/>
    </source>
</evidence>
<feature type="compositionally biased region" description="Polar residues" evidence="1">
    <location>
        <begin position="382"/>
        <end position="394"/>
    </location>
</feature>
<sequence length="439" mass="46000">VLLDARVLQGLAPSASLSAESGKSEKGLPPTPKKQSPPKNVVEPKERGRPLATPAAAEWSKNVSSPSSHPPVVTPGRVVAGPGPGPDSGPLFADEGVREFLPRKTVIEFPQKVLSPLRKQGSDPKALQESGGKDSSSSSSSSSSSDSESDEEGESADAGPQAASGGRGGRPKPQASRLLEDRAPGPAVSAKERTRSQPDLTSPEGPRQAKKKGSTIKPVEDRKDTKPKTTAPKSQANKEFMKQNVKEKQLQKILRSNETDKESQKPPKVEKILPAHTKPGLSTQPAGGPAPIQLADRAGAAGPPARGGEVAVPLSLEESLGKQVPQGPLKATEELLESQAPGRSLQPGPAPNEGVLEDKAAGLEPEGGAGMAEEPAPPGGPDSTQEPAQATSASEPLDITSYKNIQHHDYTPYTFLDLNLDLFKFRMPQPSSGRESPRH</sequence>
<feature type="compositionally biased region" description="Low complexity" evidence="1">
    <location>
        <begin position="129"/>
        <end position="146"/>
    </location>
</feature>
<feature type="non-terminal residue" evidence="2">
    <location>
        <position position="1"/>
    </location>
</feature>
<dbReference type="GO" id="GO:0042775">
    <property type="term" value="P:mitochondrial ATP synthesis coupled electron transport"/>
    <property type="evidence" value="ECO:0007669"/>
    <property type="project" value="TreeGrafter"/>
</dbReference>
<dbReference type="EMBL" id="VOAJ01001895">
    <property type="protein sequence ID" value="KAF0884249.1"/>
    <property type="molecule type" value="Genomic_DNA"/>
</dbReference>
<feature type="compositionally biased region" description="Basic and acidic residues" evidence="1">
    <location>
        <begin position="239"/>
        <end position="273"/>
    </location>
</feature>
<keyword evidence="3" id="KW-1185">Reference proteome</keyword>
<proteinExistence type="predicted"/>